<dbReference type="GO" id="GO:0046872">
    <property type="term" value="F:metal ion binding"/>
    <property type="evidence" value="ECO:0007669"/>
    <property type="project" value="UniProtKB-KW"/>
</dbReference>
<keyword evidence="12" id="KW-1185">Reference proteome</keyword>
<comment type="caution">
    <text evidence="11">The sequence shown here is derived from an EMBL/GenBank/DDBJ whole genome shotgun (WGS) entry which is preliminary data.</text>
</comment>
<dbReference type="EMBL" id="LHYA01000019">
    <property type="protein sequence ID" value="KXB03610.1"/>
    <property type="molecule type" value="Genomic_DNA"/>
</dbReference>
<dbReference type="AlphaFoldDB" id="A0A133VB01"/>
<dbReference type="PATRIC" id="fig|1698276.3.peg.208"/>
<gene>
    <name evidence="11" type="ORF">AKJ47_01915</name>
</gene>
<dbReference type="Gene3D" id="3.90.1150.10">
    <property type="entry name" value="Aspartate Aminotransferase, domain 1"/>
    <property type="match status" value="1"/>
</dbReference>
<feature type="domain" description="Aminotransferase class V" evidence="10">
    <location>
        <begin position="18"/>
        <end position="375"/>
    </location>
</feature>
<evidence type="ECO:0000256" key="1">
    <source>
        <dbReference type="ARBA" id="ARBA00001933"/>
    </source>
</evidence>
<organism evidence="11 12">
    <name type="scientific">candidate division MSBL1 archaeon SCGC-AAA261G05</name>
    <dbReference type="NCBI Taxonomy" id="1698276"/>
    <lineage>
        <taxon>Archaea</taxon>
        <taxon>Methanobacteriati</taxon>
        <taxon>Methanobacteriota</taxon>
        <taxon>candidate division MSBL1</taxon>
    </lineage>
</organism>
<evidence type="ECO:0000256" key="9">
    <source>
        <dbReference type="RuleBase" id="RU004504"/>
    </source>
</evidence>
<evidence type="ECO:0000313" key="12">
    <source>
        <dbReference type="Proteomes" id="UP000070405"/>
    </source>
</evidence>
<evidence type="ECO:0000256" key="3">
    <source>
        <dbReference type="ARBA" id="ARBA00012239"/>
    </source>
</evidence>
<accession>A0A133VB01</accession>
<dbReference type="InterPro" id="IPR015421">
    <property type="entry name" value="PyrdxlP-dep_Trfase_major"/>
</dbReference>
<name>A0A133VB01_9EURY</name>
<evidence type="ECO:0000256" key="2">
    <source>
        <dbReference type="ARBA" id="ARBA00006490"/>
    </source>
</evidence>
<dbReference type="InterPro" id="IPR016454">
    <property type="entry name" value="Cysteine_dSase"/>
</dbReference>
<comment type="cofactor">
    <cofactor evidence="1 9">
        <name>pyridoxal 5'-phosphate</name>
        <dbReference type="ChEBI" id="CHEBI:597326"/>
    </cofactor>
</comment>
<dbReference type="InterPro" id="IPR020578">
    <property type="entry name" value="Aminotrans_V_PyrdxlP_BS"/>
</dbReference>
<dbReference type="InterPro" id="IPR015424">
    <property type="entry name" value="PyrdxlP-dep_Trfase"/>
</dbReference>
<dbReference type="PANTHER" id="PTHR11601">
    <property type="entry name" value="CYSTEINE DESULFURYLASE FAMILY MEMBER"/>
    <property type="match status" value="1"/>
</dbReference>
<evidence type="ECO:0000256" key="8">
    <source>
        <dbReference type="ARBA" id="ARBA00023014"/>
    </source>
</evidence>
<dbReference type="Pfam" id="PF00266">
    <property type="entry name" value="Aminotran_5"/>
    <property type="match status" value="1"/>
</dbReference>
<keyword evidence="7" id="KW-0408">Iron</keyword>
<protein>
    <recommendedName>
        <fullName evidence="3">cysteine desulfurase</fullName>
        <ecNumber evidence="3">2.8.1.7</ecNumber>
    </recommendedName>
</protein>
<dbReference type="EC" id="2.8.1.7" evidence="3"/>
<dbReference type="PANTHER" id="PTHR11601:SF34">
    <property type="entry name" value="CYSTEINE DESULFURASE"/>
    <property type="match status" value="1"/>
</dbReference>
<evidence type="ECO:0000259" key="10">
    <source>
        <dbReference type="Pfam" id="PF00266"/>
    </source>
</evidence>
<keyword evidence="6" id="KW-0663">Pyridoxal phosphate</keyword>
<evidence type="ECO:0000256" key="4">
    <source>
        <dbReference type="ARBA" id="ARBA00022679"/>
    </source>
</evidence>
<keyword evidence="5" id="KW-0479">Metal-binding</keyword>
<dbReference type="PIRSF" id="PIRSF005572">
    <property type="entry name" value="NifS"/>
    <property type="match status" value="1"/>
</dbReference>
<dbReference type="SUPFAM" id="SSF53383">
    <property type="entry name" value="PLP-dependent transferases"/>
    <property type="match status" value="1"/>
</dbReference>
<keyword evidence="8" id="KW-0411">Iron-sulfur</keyword>
<proteinExistence type="inferred from homology"/>
<evidence type="ECO:0000313" key="11">
    <source>
        <dbReference type="EMBL" id="KXB03610.1"/>
    </source>
</evidence>
<evidence type="ECO:0000256" key="7">
    <source>
        <dbReference type="ARBA" id="ARBA00023004"/>
    </source>
</evidence>
<dbReference type="FunFam" id="3.40.640.10:FF:000084">
    <property type="entry name" value="IscS-like cysteine desulfurase"/>
    <property type="match status" value="1"/>
</dbReference>
<comment type="similarity">
    <text evidence="2">Belongs to the class-V pyridoxal-phosphate-dependent aminotransferase family. NifS/IscS subfamily.</text>
</comment>
<dbReference type="GO" id="GO:0051536">
    <property type="term" value="F:iron-sulfur cluster binding"/>
    <property type="evidence" value="ECO:0007669"/>
    <property type="project" value="UniProtKB-KW"/>
</dbReference>
<evidence type="ECO:0000256" key="6">
    <source>
        <dbReference type="ARBA" id="ARBA00022898"/>
    </source>
</evidence>
<sequence>MDENTGSGLVSSEGDGWVYLDHAATTPLAEEAVSAMRPFLEGRHENPSASYGGSAKRAVEDARGKVASLFDTDRENVIFTGCGSESDNMAVKGVFETEDGDHIVTSTIEHPAVRNACSFLERKGADVTWVSPDEDGRINPSDVENAVREDTILISIMHANNETGVIQPLREIGEIADENDVLFHSDTVQSAGKIPTPADEIGLDLASLSAHKFYGPKGVGALYVRDGTELEPLIHGGGQERGLRGGTENVSGIVGMGKAAELALADLEERKNRLSGLRERLIEEVRGRTGARLVGDPENRLPGYALFCFEDMSGPEIVEALAERGIAASSGSACHSGDPEPSRVLKEMGVERKYATGTLRISMGRKTTEEDVDKVVKNLEEITEEVRSSK</sequence>
<dbReference type="InterPro" id="IPR015422">
    <property type="entry name" value="PyrdxlP-dep_Trfase_small"/>
</dbReference>
<evidence type="ECO:0000256" key="5">
    <source>
        <dbReference type="ARBA" id="ARBA00022723"/>
    </source>
</evidence>
<reference evidence="11 12" key="1">
    <citation type="journal article" date="2016" name="Sci. Rep.">
        <title>Metabolic traits of an uncultured archaeal lineage -MSBL1- from brine pools of the Red Sea.</title>
        <authorList>
            <person name="Mwirichia R."/>
            <person name="Alam I."/>
            <person name="Rashid M."/>
            <person name="Vinu M."/>
            <person name="Ba-Alawi W."/>
            <person name="Anthony Kamau A."/>
            <person name="Kamanda Ngugi D."/>
            <person name="Goker M."/>
            <person name="Klenk H.P."/>
            <person name="Bajic V."/>
            <person name="Stingl U."/>
        </authorList>
    </citation>
    <scope>NUCLEOTIDE SEQUENCE [LARGE SCALE GENOMIC DNA]</scope>
    <source>
        <strain evidence="11">SCGC-AAA261G05</strain>
    </source>
</reference>
<dbReference type="PROSITE" id="PS00595">
    <property type="entry name" value="AA_TRANSFER_CLASS_5"/>
    <property type="match status" value="1"/>
</dbReference>
<keyword evidence="4" id="KW-0808">Transferase</keyword>
<dbReference type="InterPro" id="IPR000192">
    <property type="entry name" value="Aminotrans_V_dom"/>
</dbReference>
<dbReference type="Gene3D" id="3.40.640.10">
    <property type="entry name" value="Type I PLP-dependent aspartate aminotransferase-like (Major domain)"/>
    <property type="match status" value="1"/>
</dbReference>
<dbReference type="GO" id="GO:0031071">
    <property type="term" value="F:cysteine desulfurase activity"/>
    <property type="evidence" value="ECO:0007669"/>
    <property type="project" value="UniProtKB-EC"/>
</dbReference>
<dbReference type="Proteomes" id="UP000070405">
    <property type="component" value="Unassembled WGS sequence"/>
</dbReference>